<protein>
    <recommendedName>
        <fullName evidence="11">Dihydroorotate dehydrogenase (quinone)</fullName>
        <ecNumber evidence="11">1.3.5.2</ecNumber>
    </recommendedName>
    <alternativeName>
        <fullName evidence="11">DHOdehase</fullName>
        <shortName evidence="11">DHOD</shortName>
        <shortName evidence="11">DHODase</shortName>
    </alternativeName>
    <alternativeName>
        <fullName evidence="11">Dihydroorotate oxidase</fullName>
    </alternativeName>
</protein>
<feature type="binding site" evidence="11">
    <location>
        <position position="272"/>
    </location>
    <ligand>
        <name>FMN</name>
        <dbReference type="ChEBI" id="CHEBI:58210"/>
    </ligand>
</feature>
<dbReference type="NCBIfam" id="NF003652">
    <property type="entry name" value="PRK05286.2-5"/>
    <property type="match status" value="1"/>
</dbReference>
<feature type="binding site" evidence="11">
    <location>
        <begin position="322"/>
        <end position="323"/>
    </location>
    <ligand>
        <name>FMN</name>
        <dbReference type="ChEBI" id="CHEBI:58210"/>
    </ligand>
</feature>
<feature type="binding site" evidence="11">
    <location>
        <position position="90"/>
    </location>
    <ligand>
        <name>FMN</name>
        <dbReference type="ChEBI" id="CHEBI:58210"/>
    </ligand>
</feature>
<feature type="domain" description="Dihydroorotate dehydrogenase catalytic" evidence="12">
    <location>
        <begin position="51"/>
        <end position="337"/>
    </location>
</feature>
<evidence type="ECO:0000313" key="14">
    <source>
        <dbReference type="Proteomes" id="UP000050430"/>
    </source>
</evidence>
<dbReference type="STRING" id="229920.ADM99_04575"/>
<comment type="caution">
    <text evidence="13">The sequence shown here is derived from an EMBL/GenBank/DDBJ whole genome shotgun (WGS) entry which is preliminary data.</text>
</comment>
<dbReference type="HAMAP" id="MF_00225">
    <property type="entry name" value="DHO_dh_type2"/>
    <property type="match status" value="1"/>
</dbReference>
<evidence type="ECO:0000256" key="4">
    <source>
        <dbReference type="ARBA" id="ARBA00005359"/>
    </source>
</evidence>
<comment type="catalytic activity">
    <reaction evidence="10 11">
        <text>(S)-dihydroorotate + a quinone = orotate + a quinol</text>
        <dbReference type="Rhea" id="RHEA:30187"/>
        <dbReference type="ChEBI" id="CHEBI:24646"/>
        <dbReference type="ChEBI" id="CHEBI:30839"/>
        <dbReference type="ChEBI" id="CHEBI:30864"/>
        <dbReference type="ChEBI" id="CHEBI:132124"/>
        <dbReference type="EC" id="1.3.5.2"/>
    </reaction>
</comment>
<dbReference type="InterPro" id="IPR005720">
    <property type="entry name" value="Dihydroorotate_DH_cat"/>
</dbReference>
<comment type="cofactor">
    <cofactor evidence="11">
        <name>FMN</name>
        <dbReference type="ChEBI" id="CHEBI:58210"/>
    </cofactor>
    <text evidence="11">Binds 1 FMN per subunit.</text>
</comment>
<feature type="binding site" evidence="11">
    <location>
        <position position="70"/>
    </location>
    <ligand>
        <name>substrate</name>
    </ligand>
</feature>
<evidence type="ECO:0000313" key="13">
    <source>
        <dbReference type="EMBL" id="KPL73548.1"/>
    </source>
</evidence>
<dbReference type="GO" id="GO:0005737">
    <property type="term" value="C:cytoplasm"/>
    <property type="evidence" value="ECO:0007669"/>
    <property type="project" value="InterPro"/>
</dbReference>
<feature type="binding site" evidence="11">
    <location>
        <begin position="251"/>
        <end position="252"/>
    </location>
    <ligand>
        <name>substrate</name>
    </ligand>
</feature>
<dbReference type="GO" id="GO:0005886">
    <property type="term" value="C:plasma membrane"/>
    <property type="evidence" value="ECO:0007669"/>
    <property type="project" value="UniProtKB-SubCell"/>
</dbReference>
<dbReference type="PATRIC" id="fig|229920.5.peg.2577"/>
<feature type="binding site" evidence="11">
    <location>
        <position position="182"/>
    </location>
    <ligand>
        <name>substrate</name>
    </ligand>
</feature>
<reference evidence="13 14" key="1">
    <citation type="submission" date="2015-07" db="EMBL/GenBank/DDBJ databases">
        <title>Genome sequence of Leptolinea tardivitalis DSM 16556.</title>
        <authorList>
            <person name="Hemp J."/>
            <person name="Ward L.M."/>
            <person name="Pace L.A."/>
            <person name="Fischer W.W."/>
        </authorList>
    </citation>
    <scope>NUCLEOTIDE SEQUENCE [LARGE SCALE GENOMIC DNA]</scope>
    <source>
        <strain evidence="13 14">YMTK-2</strain>
    </source>
</reference>
<feature type="binding site" evidence="11">
    <location>
        <position position="177"/>
    </location>
    <ligand>
        <name>FMN</name>
        <dbReference type="ChEBI" id="CHEBI:58210"/>
    </ligand>
</feature>
<evidence type="ECO:0000259" key="12">
    <source>
        <dbReference type="Pfam" id="PF01180"/>
    </source>
</evidence>
<evidence type="ECO:0000256" key="1">
    <source>
        <dbReference type="ARBA" id="ARBA00003125"/>
    </source>
</evidence>
<evidence type="ECO:0000256" key="3">
    <source>
        <dbReference type="ARBA" id="ARBA00005161"/>
    </source>
</evidence>
<evidence type="ECO:0000256" key="6">
    <source>
        <dbReference type="ARBA" id="ARBA00022643"/>
    </source>
</evidence>
<dbReference type="Pfam" id="PF01180">
    <property type="entry name" value="DHO_dh"/>
    <property type="match status" value="1"/>
</dbReference>
<dbReference type="CDD" id="cd04738">
    <property type="entry name" value="DHOD_2_like"/>
    <property type="match status" value="1"/>
</dbReference>
<dbReference type="EMBL" id="LGCK01000006">
    <property type="protein sequence ID" value="KPL73548.1"/>
    <property type="molecule type" value="Genomic_DNA"/>
</dbReference>
<evidence type="ECO:0000256" key="5">
    <source>
        <dbReference type="ARBA" id="ARBA00022630"/>
    </source>
</evidence>
<feature type="binding site" evidence="11">
    <location>
        <begin position="66"/>
        <end position="70"/>
    </location>
    <ligand>
        <name>FMN</name>
        <dbReference type="ChEBI" id="CHEBI:58210"/>
    </ligand>
</feature>
<evidence type="ECO:0000256" key="7">
    <source>
        <dbReference type="ARBA" id="ARBA00022975"/>
    </source>
</evidence>
<proteinExistence type="inferred from homology"/>
<dbReference type="PANTHER" id="PTHR48109">
    <property type="entry name" value="DIHYDROOROTATE DEHYDROGENASE (QUINONE), MITOCHONDRIAL-RELATED"/>
    <property type="match status" value="1"/>
</dbReference>
<keyword evidence="14" id="KW-1185">Reference proteome</keyword>
<keyword evidence="9 11" id="KW-0472">Membrane</keyword>
<keyword evidence="6 11" id="KW-0288">FMN</keyword>
<feature type="binding site" evidence="11">
    <location>
        <position position="144"/>
    </location>
    <ligand>
        <name>FMN</name>
        <dbReference type="ChEBI" id="CHEBI:58210"/>
    </ligand>
</feature>
<keyword evidence="8 11" id="KW-0560">Oxidoreductase</keyword>
<dbReference type="GO" id="GO:0106430">
    <property type="term" value="F:dihydroorotate dehydrogenase (quinone) activity"/>
    <property type="evidence" value="ECO:0007669"/>
    <property type="project" value="UniProtKB-EC"/>
</dbReference>
<accession>A0A0P6XW44</accession>
<dbReference type="PROSITE" id="PS00911">
    <property type="entry name" value="DHODEHASE_1"/>
    <property type="match status" value="1"/>
</dbReference>
<dbReference type="PANTHER" id="PTHR48109:SF4">
    <property type="entry name" value="DIHYDROOROTATE DEHYDROGENASE (QUINONE), MITOCHONDRIAL"/>
    <property type="match status" value="1"/>
</dbReference>
<dbReference type="Gene3D" id="3.20.20.70">
    <property type="entry name" value="Aldolase class I"/>
    <property type="match status" value="1"/>
</dbReference>
<feature type="binding site" evidence="11">
    <location>
        <position position="222"/>
    </location>
    <ligand>
        <name>FMN</name>
        <dbReference type="ChEBI" id="CHEBI:58210"/>
    </ligand>
</feature>
<dbReference type="PIRSF" id="PIRSF000164">
    <property type="entry name" value="DHO_oxidase"/>
    <property type="match status" value="1"/>
</dbReference>
<evidence type="ECO:0000256" key="8">
    <source>
        <dbReference type="ARBA" id="ARBA00023002"/>
    </source>
</evidence>
<dbReference type="UniPathway" id="UPA00070">
    <property type="reaction ID" value="UER00946"/>
</dbReference>
<dbReference type="AlphaFoldDB" id="A0A0P6XW44"/>
<comment type="function">
    <text evidence="1 11">Catalyzes the conversion of dihydroorotate to orotate with quinone as electron acceptor.</text>
</comment>
<comment type="subcellular location">
    <subcellularLocation>
        <location evidence="11">Cell membrane</location>
        <topology evidence="11">Peripheral membrane protein</topology>
    </subcellularLocation>
    <subcellularLocation>
        <location evidence="2">Membrane</location>
    </subcellularLocation>
</comment>
<dbReference type="InterPro" id="IPR050074">
    <property type="entry name" value="DHO_dehydrogenase"/>
</dbReference>
<comment type="similarity">
    <text evidence="4 11">Belongs to the dihydroorotate dehydrogenase family. Type 2 subfamily.</text>
</comment>
<gene>
    <name evidence="11" type="primary">pyrD</name>
    <name evidence="13" type="ORF">ADM99_04575</name>
</gene>
<feature type="binding site" evidence="11">
    <location>
        <position position="177"/>
    </location>
    <ligand>
        <name>substrate</name>
    </ligand>
</feature>
<comment type="subunit">
    <text evidence="11">Monomer.</text>
</comment>
<organism evidence="13 14">
    <name type="scientific">Leptolinea tardivitalis</name>
    <dbReference type="NCBI Taxonomy" id="229920"/>
    <lineage>
        <taxon>Bacteria</taxon>
        <taxon>Bacillati</taxon>
        <taxon>Chloroflexota</taxon>
        <taxon>Anaerolineae</taxon>
        <taxon>Anaerolineales</taxon>
        <taxon>Anaerolineaceae</taxon>
        <taxon>Leptolinea</taxon>
    </lineage>
</organism>
<feature type="binding site" evidence="11">
    <location>
        <begin position="115"/>
        <end position="119"/>
    </location>
    <ligand>
        <name>substrate</name>
    </ligand>
</feature>
<evidence type="ECO:0000256" key="10">
    <source>
        <dbReference type="ARBA" id="ARBA00048639"/>
    </source>
</evidence>
<dbReference type="InterPro" id="IPR013785">
    <property type="entry name" value="Aldolase_TIM"/>
</dbReference>
<keyword evidence="11" id="KW-1003">Cell membrane</keyword>
<dbReference type="GO" id="GO:0044205">
    <property type="term" value="P:'de novo' UMP biosynthetic process"/>
    <property type="evidence" value="ECO:0007669"/>
    <property type="project" value="UniProtKB-UniRule"/>
</dbReference>
<name>A0A0P6XW44_9CHLR</name>
<dbReference type="EC" id="1.3.5.2" evidence="11"/>
<dbReference type="InterPro" id="IPR001295">
    <property type="entry name" value="Dihydroorotate_DH_CS"/>
</dbReference>
<feature type="active site" description="Nucleophile" evidence="11">
    <location>
        <position position="180"/>
    </location>
</feature>
<dbReference type="GO" id="GO:0006207">
    <property type="term" value="P:'de novo' pyrimidine nucleobase biosynthetic process"/>
    <property type="evidence" value="ECO:0007669"/>
    <property type="project" value="UniProtKB-UniRule"/>
</dbReference>
<evidence type="ECO:0000256" key="2">
    <source>
        <dbReference type="ARBA" id="ARBA00004370"/>
    </source>
</evidence>
<dbReference type="SUPFAM" id="SSF51395">
    <property type="entry name" value="FMN-linked oxidoreductases"/>
    <property type="match status" value="1"/>
</dbReference>
<dbReference type="InterPro" id="IPR012135">
    <property type="entry name" value="Dihydroorotate_DH_1_2"/>
</dbReference>
<evidence type="ECO:0000256" key="11">
    <source>
        <dbReference type="HAMAP-Rule" id="MF_00225"/>
    </source>
</evidence>
<sequence>MYKTFRPLIYLLTPEQAHHTTIYMLSLAGWFPPATALVRAMYRARKQGPEVDCMGLRFPNPVGMAAGYDKDGLGWRGLAALGFGHIEVGTVTPKAQPGNPKPRVFRLVEDEAVINRMGFPNNGADFLAKKIARGRGNGFVMGVNIGKNKVTPNEKALDDYLILIRKFFPLADYLAINVSSPNTPGLRELQSRKALTDLLGPLSAEVTAACEATGRNVPLVVKLAPDLTDEELDDALDVVTNTGIDGVIISNTTVKRPKLHSHMANEIGGLSGKPLKSLNTEMIRKVVARTGGNLPVIASGGIITPQDAQEKIDAGASLVQVYTGLIYTGPELVKDILNFGLKLK</sequence>
<dbReference type="NCBIfam" id="NF003645">
    <property type="entry name" value="PRK05286.1-2"/>
    <property type="match status" value="1"/>
</dbReference>
<keyword evidence="7 11" id="KW-0665">Pyrimidine biosynthesis</keyword>
<dbReference type="InterPro" id="IPR005719">
    <property type="entry name" value="Dihydroorotate_DH_2"/>
</dbReference>
<dbReference type="NCBIfam" id="TIGR01036">
    <property type="entry name" value="pyrD_sub2"/>
    <property type="match status" value="1"/>
</dbReference>
<dbReference type="Proteomes" id="UP000050430">
    <property type="component" value="Unassembled WGS sequence"/>
</dbReference>
<dbReference type="PROSITE" id="PS00912">
    <property type="entry name" value="DHODEHASE_2"/>
    <property type="match status" value="1"/>
</dbReference>
<comment type="pathway">
    <text evidence="3 11">Pyrimidine metabolism; UMP biosynthesis via de novo pathway; orotate from (S)-dihydroorotate (quinone route): step 1/1.</text>
</comment>
<feature type="binding site" evidence="11">
    <location>
        <position position="301"/>
    </location>
    <ligand>
        <name>FMN</name>
        <dbReference type="ChEBI" id="CHEBI:58210"/>
    </ligand>
</feature>
<keyword evidence="5 11" id="KW-0285">Flavoprotein</keyword>
<feature type="binding site" evidence="11">
    <location>
        <position position="250"/>
    </location>
    <ligand>
        <name>FMN</name>
        <dbReference type="ChEBI" id="CHEBI:58210"/>
    </ligand>
</feature>
<evidence type="ECO:0000256" key="9">
    <source>
        <dbReference type="ARBA" id="ARBA00023136"/>
    </source>
</evidence>